<reference evidence="2" key="1">
    <citation type="journal article" date="2017" name="Nat. Ecol. Evol.">
        <title>Genome expansion and lineage-specific genetic innovations in the forest pathogenic fungi Armillaria.</title>
        <authorList>
            <person name="Sipos G."/>
            <person name="Prasanna A.N."/>
            <person name="Walter M.C."/>
            <person name="O'Connor E."/>
            <person name="Balint B."/>
            <person name="Krizsan K."/>
            <person name="Kiss B."/>
            <person name="Hess J."/>
            <person name="Varga T."/>
            <person name="Slot J."/>
            <person name="Riley R."/>
            <person name="Boka B."/>
            <person name="Rigling D."/>
            <person name="Barry K."/>
            <person name="Lee J."/>
            <person name="Mihaltcheva S."/>
            <person name="LaButti K."/>
            <person name="Lipzen A."/>
            <person name="Waldron R."/>
            <person name="Moloney N.M."/>
            <person name="Sperisen C."/>
            <person name="Kredics L."/>
            <person name="Vagvoelgyi C."/>
            <person name="Patrignani A."/>
            <person name="Fitzpatrick D."/>
            <person name="Nagy I."/>
            <person name="Doyle S."/>
            <person name="Anderson J.B."/>
            <person name="Grigoriev I.V."/>
            <person name="Gueldener U."/>
            <person name="Muensterkoetter M."/>
            <person name="Nagy L.G."/>
        </authorList>
    </citation>
    <scope>NUCLEOTIDE SEQUENCE [LARGE SCALE GENOMIC DNA]</scope>
    <source>
        <strain evidence="2">Ar21-2</strain>
    </source>
</reference>
<dbReference type="InParanoid" id="A0A2H3DH40"/>
<dbReference type="EMBL" id="KZ293657">
    <property type="protein sequence ID" value="PBK93124.1"/>
    <property type="molecule type" value="Genomic_DNA"/>
</dbReference>
<organism evidence="1 2">
    <name type="scientific">Armillaria gallica</name>
    <name type="common">Bulbous honey fungus</name>
    <name type="synonym">Armillaria bulbosa</name>
    <dbReference type="NCBI Taxonomy" id="47427"/>
    <lineage>
        <taxon>Eukaryota</taxon>
        <taxon>Fungi</taxon>
        <taxon>Dikarya</taxon>
        <taxon>Basidiomycota</taxon>
        <taxon>Agaricomycotina</taxon>
        <taxon>Agaricomycetes</taxon>
        <taxon>Agaricomycetidae</taxon>
        <taxon>Agaricales</taxon>
        <taxon>Marasmiineae</taxon>
        <taxon>Physalacriaceae</taxon>
        <taxon>Armillaria</taxon>
    </lineage>
</organism>
<dbReference type="Proteomes" id="UP000217790">
    <property type="component" value="Unassembled WGS sequence"/>
</dbReference>
<protein>
    <submittedName>
        <fullName evidence="1">Uncharacterized protein</fullName>
    </submittedName>
</protein>
<dbReference type="AlphaFoldDB" id="A0A2H3DH40"/>
<evidence type="ECO:0000313" key="1">
    <source>
        <dbReference type="EMBL" id="PBK93124.1"/>
    </source>
</evidence>
<sequence length="182" mass="21503">MLQAITTINPLKEFTKLEEAQGVADIWLVEIALAERLFSRDYPFRWISNMAPEGRGLDPLARPNLSRIWYGIYLSVHRFQMRFARQFRYMDLAREAVTNTELHGEHQLVASQIWRSAISRHVLLIRLRRWSDHYPFSWLQEAPLEQVCHLPAQHRRRLRKNAIYCRDCPRAYPSRSSSDPGS</sequence>
<gene>
    <name evidence="1" type="ORF">ARMGADRAFT_148286</name>
</gene>
<accession>A0A2H3DH40</accession>
<proteinExistence type="predicted"/>
<evidence type="ECO:0000313" key="2">
    <source>
        <dbReference type="Proteomes" id="UP000217790"/>
    </source>
</evidence>
<name>A0A2H3DH40_ARMGA</name>
<keyword evidence="2" id="KW-1185">Reference proteome</keyword>